<sequence length="94" mass="10231">MPCFLSLVIITMEAQDSLLVSHATMTCGSRVSNAVSCGTTGLNKVTVELVANFWQTLSVFLFDLFMATRHPVYAILLRSYFPGMTAVGHKADEG</sequence>
<dbReference type="Proteomes" id="UP001558613">
    <property type="component" value="Unassembled WGS sequence"/>
</dbReference>
<organism evidence="1 2">
    <name type="scientific">Cirrhinus molitorella</name>
    <name type="common">mud carp</name>
    <dbReference type="NCBI Taxonomy" id="172907"/>
    <lineage>
        <taxon>Eukaryota</taxon>
        <taxon>Metazoa</taxon>
        <taxon>Chordata</taxon>
        <taxon>Craniata</taxon>
        <taxon>Vertebrata</taxon>
        <taxon>Euteleostomi</taxon>
        <taxon>Actinopterygii</taxon>
        <taxon>Neopterygii</taxon>
        <taxon>Teleostei</taxon>
        <taxon>Ostariophysi</taxon>
        <taxon>Cypriniformes</taxon>
        <taxon>Cyprinidae</taxon>
        <taxon>Labeoninae</taxon>
        <taxon>Labeonini</taxon>
        <taxon>Cirrhinus</taxon>
    </lineage>
</organism>
<accession>A0ABR3NLG9</accession>
<name>A0ABR3NLG9_9TELE</name>
<protein>
    <recommendedName>
        <fullName evidence="3">Secreted protein</fullName>
    </recommendedName>
</protein>
<comment type="caution">
    <text evidence="1">The sequence shown here is derived from an EMBL/GenBank/DDBJ whole genome shotgun (WGS) entry which is preliminary data.</text>
</comment>
<evidence type="ECO:0008006" key="3">
    <source>
        <dbReference type="Google" id="ProtNLM"/>
    </source>
</evidence>
<keyword evidence="2" id="KW-1185">Reference proteome</keyword>
<reference evidence="1 2" key="1">
    <citation type="submission" date="2023-09" db="EMBL/GenBank/DDBJ databases">
        <authorList>
            <person name="Wang M."/>
        </authorList>
    </citation>
    <scope>NUCLEOTIDE SEQUENCE [LARGE SCALE GENOMIC DNA]</scope>
    <source>
        <strain evidence="1">GT-2023</strain>
        <tissue evidence="1">Liver</tissue>
    </source>
</reference>
<evidence type="ECO:0000313" key="2">
    <source>
        <dbReference type="Proteomes" id="UP001558613"/>
    </source>
</evidence>
<proteinExistence type="predicted"/>
<evidence type="ECO:0000313" key="1">
    <source>
        <dbReference type="EMBL" id="KAL1277859.1"/>
    </source>
</evidence>
<dbReference type="EMBL" id="JAYMGO010000003">
    <property type="protein sequence ID" value="KAL1277859.1"/>
    <property type="molecule type" value="Genomic_DNA"/>
</dbReference>
<gene>
    <name evidence="1" type="ORF">QQF64_024532</name>
</gene>